<keyword evidence="2" id="KW-1185">Reference proteome</keyword>
<dbReference type="Proteomes" id="UP001162780">
    <property type="component" value="Chromosome"/>
</dbReference>
<gene>
    <name evidence="1" type="ORF">NM686_009025</name>
</gene>
<protein>
    <submittedName>
        <fullName evidence="1">DUF748 domain-containing protein</fullName>
    </submittedName>
</protein>
<evidence type="ECO:0000313" key="2">
    <source>
        <dbReference type="Proteomes" id="UP001162780"/>
    </source>
</evidence>
<proteinExistence type="predicted"/>
<dbReference type="PANTHER" id="PTHR30441">
    <property type="entry name" value="DUF748 DOMAIN-CONTAINING PROTEIN"/>
    <property type="match status" value="1"/>
</dbReference>
<organism evidence="1 2">
    <name type="scientific">Methylomonas rapida</name>
    <dbReference type="NCBI Taxonomy" id="2963939"/>
    <lineage>
        <taxon>Bacteria</taxon>
        <taxon>Pseudomonadati</taxon>
        <taxon>Pseudomonadota</taxon>
        <taxon>Gammaproteobacteria</taxon>
        <taxon>Methylococcales</taxon>
        <taxon>Methylococcaceae</taxon>
        <taxon>Methylomonas</taxon>
    </lineage>
</organism>
<sequence length="977" mass="107134">MLKKILILLAALLMLPGLYAAAGFWLIPRLAQDKLPEMLGEITGQSVQLQGVRFDPFDLSADLTGFELALADGKPLVAFDTLAADIDMLESLKQRSVVIASVSLRKPNVAIERKADGRLNFDELIEKISSASEQGQAESEGGVPPISIRKISLEEGQIVWRDAATGQSLTETLGPVNITLSEFTTRPEAKAQFDLNLKLASGGGLDLQGELNPTTLAAQGHVKLDDLALPKVWQMFLRDSMPLEIVDGKISLQADYSVAPGNASATQVLIDNGGIEVKALSLNETDKADELIHLPVLAATGIRFDLQSQQVHIATLSSQDARLKAWLQADGQVNYQALFAASPETASSEETAATTAKPWRISVNELKLANYQLAFIDHSQTKPVEMLFDELGLSVRDYHNADDVKLPLQFSTRFNQSGRIKLDGDVGLSPFSANWAVELQQIKLKTFQTYLDPYVKLELTDGDLNTQGHLQLVAGDELQVNYQGDANIDSLITRDKVKNQDFVKWHNLELKQMVLDATRQDFKLAKVIFDRPYVRFTIKQDGSNNVSDIMVVKNADKPKTKSSTHAGSAKVQADSEPVVTIGKIEFKQGQSDFADYSLILPFVVKMNDLTGEVSGFASNTDSAAKLKLQGRVHDLATVKIGGSYHLKSGDSDIALSFKHLPLPLVTPYMAEFAGYRIEKGQMALDLNYTIKGAELSAQNKIFIDQLVLGEKVENPKAVSLPLELGVALLKDSDGKINLDFPITGSLEDPKFSVGSLVADVLVNVVTKAVSSPFKAIASLFDSDDDLSTIVFAEGNGELSAEEAAKLDQIAQALLAKPELVLEIKGMAYEAQDWPVMRSDALADILKKMKSGELRDKGEIIRSEYIELSEAEYQRLLAKFYAEVFPQKIDHSLFGKPRIKNQPDADFYSIARQELEAIMQPDPQRLNELAVTRANHIAKHLVEHGKVDRGRIYILATELKQQASEEGISSRLSLNVAS</sequence>
<accession>A0ABY7GQ61</accession>
<dbReference type="Pfam" id="PF05359">
    <property type="entry name" value="DUF748"/>
    <property type="match status" value="1"/>
</dbReference>
<evidence type="ECO:0000313" key="1">
    <source>
        <dbReference type="EMBL" id="WAR46640.1"/>
    </source>
</evidence>
<dbReference type="PANTHER" id="PTHR30441:SF8">
    <property type="entry name" value="DUF748 DOMAIN-CONTAINING PROTEIN"/>
    <property type="match status" value="1"/>
</dbReference>
<name>A0ABY7GQ61_9GAMM</name>
<dbReference type="InterPro" id="IPR008023">
    <property type="entry name" value="DUF748"/>
</dbReference>
<dbReference type="EMBL" id="CP113517">
    <property type="protein sequence ID" value="WAR46640.1"/>
    <property type="molecule type" value="Genomic_DNA"/>
</dbReference>
<dbReference type="InterPro" id="IPR052894">
    <property type="entry name" value="AsmA-related"/>
</dbReference>
<dbReference type="RefSeq" id="WP_255187552.1">
    <property type="nucleotide sequence ID" value="NZ_CP113517.1"/>
</dbReference>
<reference evidence="1" key="1">
    <citation type="submission" date="2022-11" db="EMBL/GenBank/DDBJ databases">
        <title>Methylomonas rapida sp. nov., Carotenoid-Producing Obligate Methanotrophs with High Growth Characteristics and Biotechnological Potential.</title>
        <authorList>
            <person name="Tikhonova E.N."/>
            <person name="Suleimanov R.Z."/>
            <person name="Miroshnikov K."/>
            <person name="Oshkin I.Y."/>
            <person name="Belova S.E."/>
            <person name="Danilova O.V."/>
            <person name="Ashikhmin A."/>
            <person name="Konopkin A."/>
            <person name="But S.Y."/>
            <person name="Khmelenina V.N."/>
            <person name="Kuznetsov N."/>
            <person name="Pimenov N.V."/>
            <person name="Dedysh S.N."/>
        </authorList>
    </citation>
    <scope>NUCLEOTIDE SEQUENCE</scope>
    <source>
        <strain evidence="1">MP1</strain>
    </source>
</reference>